<dbReference type="PANTHER" id="PTHR35007">
    <property type="entry name" value="INTEGRAL MEMBRANE PROTEIN-RELATED"/>
    <property type="match status" value="1"/>
</dbReference>
<sequence length="291" mass="29888">MSTFTLALGGGLVGAGVCAAAYGIRRPRLVERLTPRPVPAPRVPAGQGWAHRAGNHAGRLLAHVGIPGPRMASVLTAAGRSVEAYRAEKAAATGIGLLLGTLLATVGAWALPGWPMVWLFAATLVVVCFVAPDLAARSAAAEHQEDLRAASSALADLTVMGLAAGAGPTGALTAALQHGHGPALVRIREAAHAANIRHRPAWEGLEQLSAYTRVRELGELAASLRLGGTSGARTRTSLTAKAQSLRARRLAEAEAAAHAATERMTLPTTGLVAGFLLLISYAALSHITTGF</sequence>
<dbReference type="Proteomes" id="UP000654947">
    <property type="component" value="Unassembled WGS sequence"/>
</dbReference>
<feature type="transmembrane region" description="Helical" evidence="6">
    <location>
        <begin position="270"/>
        <end position="288"/>
    </location>
</feature>
<dbReference type="InterPro" id="IPR018076">
    <property type="entry name" value="T2SS_GspF_dom"/>
</dbReference>
<evidence type="ECO:0000256" key="3">
    <source>
        <dbReference type="ARBA" id="ARBA00022692"/>
    </source>
</evidence>
<dbReference type="PANTHER" id="PTHR35007:SF1">
    <property type="entry name" value="PILUS ASSEMBLY PROTEIN"/>
    <property type="match status" value="1"/>
</dbReference>
<comment type="subcellular location">
    <subcellularLocation>
        <location evidence="1">Cell membrane</location>
        <topology evidence="1">Multi-pass membrane protein</topology>
    </subcellularLocation>
</comment>
<organism evidence="8 9">
    <name type="scientific">Nocardiopsis kunsanensis</name>
    <dbReference type="NCBI Taxonomy" id="141693"/>
    <lineage>
        <taxon>Bacteria</taxon>
        <taxon>Bacillati</taxon>
        <taxon>Actinomycetota</taxon>
        <taxon>Actinomycetes</taxon>
        <taxon>Streptosporangiales</taxon>
        <taxon>Nocardiopsidaceae</taxon>
        <taxon>Nocardiopsis</taxon>
    </lineage>
</organism>
<keyword evidence="9" id="KW-1185">Reference proteome</keyword>
<accession>A0A918XLK0</accession>
<gene>
    <name evidence="8" type="ORF">GCM10007147_43970</name>
</gene>
<comment type="caution">
    <text evidence="8">The sequence shown here is derived from an EMBL/GenBank/DDBJ whole genome shotgun (WGS) entry which is preliminary data.</text>
</comment>
<evidence type="ECO:0000313" key="9">
    <source>
        <dbReference type="Proteomes" id="UP000654947"/>
    </source>
</evidence>
<dbReference type="Pfam" id="PF00482">
    <property type="entry name" value="T2SSF"/>
    <property type="match status" value="1"/>
</dbReference>
<evidence type="ECO:0000256" key="2">
    <source>
        <dbReference type="ARBA" id="ARBA00022475"/>
    </source>
</evidence>
<keyword evidence="2" id="KW-1003">Cell membrane</keyword>
<evidence type="ECO:0000313" key="8">
    <source>
        <dbReference type="EMBL" id="GHD36555.1"/>
    </source>
</evidence>
<protein>
    <recommendedName>
        <fullName evidence="7">Type II secretion system protein GspF domain-containing protein</fullName>
    </recommendedName>
</protein>
<feature type="transmembrane region" description="Helical" evidence="6">
    <location>
        <begin position="6"/>
        <end position="24"/>
    </location>
</feature>
<dbReference type="AlphaFoldDB" id="A0A918XLK0"/>
<keyword evidence="4 6" id="KW-1133">Transmembrane helix</keyword>
<evidence type="ECO:0000256" key="6">
    <source>
        <dbReference type="SAM" id="Phobius"/>
    </source>
</evidence>
<proteinExistence type="predicted"/>
<name>A0A918XLK0_9ACTN</name>
<evidence type="ECO:0000259" key="7">
    <source>
        <dbReference type="Pfam" id="PF00482"/>
    </source>
</evidence>
<evidence type="ECO:0000256" key="1">
    <source>
        <dbReference type="ARBA" id="ARBA00004651"/>
    </source>
</evidence>
<keyword evidence="3 6" id="KW-0812">Transmembrane</keyword>
<keyword evidence="5 6" id="KW-0472">Membrane</keyword>
<feature type="domain" description="Type II secretion system protein GspF" evidence="7">
    <location>
        <begin position="156"/>
        <end position="279"/>
    </location>
</feature>
<dbReference type="GO" id="GO:0005886">
    <property type="term" value="C:plasma membrane"/>
    <property type="evidence" value="ECO:0007669"/>
    <property type="project" value="UniProtKB-SubCell"/>
</dbReference>
<feature type="transmembrane region" description="Helical" evidence="6">
    <location>
        <begin position="117"/>
        <end position="136"/>
    </location>
</feature>
<evidence type="ECO:0000256" key="4">
    <source>
        <dbReference type="ARBA" id="ARBA00022989"/>
    </source>
</evidence>
<dbReference type="EMBL" id="BMXL01000040">
    <property type="protein sequence ID" value="GHD36555.1"/>
    <property type="molecule type" value="Genomic_DNA"/>
</dbReference>
<dbReference type="RefSeq" id="WP_230480310.1">
    <property type="nucleotide sequence ID" value="NZ_BMXL01000040.1"/>
</dbReference>
<reference evidence="8 9" key="1">
    <citation type="journal article" date="2014" name="Int. J. Syst. Evol. Microbiol.">
        <title>Complete genome sequence of Corynebacterium casei LMG S-19264T (=DSM 44701T), isolated from a smear-ripened cheese.</title>
        <authorList>
            <consortium name="US DOE Joint Genome Institute (JGI-PGF)"/>
            <person name="Walter F."/>
            <person name="Albersmeier A."/>
            <person name="Kalinowski J."/>
            <person name="Ruckert C."/>
        </authorList>
    </citation>
    <scope>NUCLEOTIDE SEQUENCE [LARGE SCALE GENOMIC DNA]</scope>
    <source>
        <strain evidence="8 9">KCTC 19473</strain>
    </source>
</reference>
<evidence type="ECO:0000256" key="5">
    <source>
        <dbReference type="ARBA" id="ARBA00023136"/>
    </source>
</evidence>
<feature type="transmembrane region" description="Helical" evidence="6">
    <location>
        <begin position="90"/>
        <end position="111"/>
    </location>
</feature>